<evidence type="ECO:0000313" key="2">
    <source>
        <dbReference type="EMBL" id="KAK6510847.1"/>
    </source>
</evidence>
<keyword evidence="3" id="KW-1185">Reference proteome</keyword>
<proteinExistence type="predicted"/>
<name>A0AAN8NM29_9PEZI</name>
<sequence>MRPLCFSGCVGLWVYLQAALVLQVNHIPVVTAVEVQIPLKDLKDYFKLNFNAVLVIGHQIDKLKIIKDHKCPTGDPSDLAYPKVIANDLFSVSLSYMVRKIRLAEDQLTQAIKLMQDYYISDPIKLRELLGKYGFEDTISAEAARDQLVLYRELIAEDIPVFSRFSTWLDNVPGQVQPHVNDMTKNLLQLSWKLEGATEADFTKDRKLKVDTEARNSTLERFQDVDFRADSGRAAAAAAAQWGEENLTYAFKQYAHNDFPVAAVFQRMQRWYDCWETPLSIIVNVLANKLGPFPRWERED</sequence>
<protein>
    <submittedName>
        <fullName evidence="2">Uncharacterized protein</fullName>
    </submittedName>
</protein>
<gene>
    <name evidence="2" type="ORF">TWF506_009942</name>
</gene>
<accession>A0AAN8NM29</accession>
<dbReference type="EMBL" id="JAVHJM010000007">
    <property type="protein sequence ID" value="KAK6510847.1"/>
    <property type="molecule type" value="Genomic_DNA"/>
</dbReference>
<evidence type="ECO:0000256" key="1">
    <source>
        <dbReference type="SAM" id="SignalP"/>
    </source>
</evidence>
<dbReference type="AlphaFoldDB" id="A0AAN8NM29"/>
<feature type="signal peptide" evidence="1">
    <location>
        <begin position="1"/>
        <end position="32"/>
    </location>
</feature>
<keyword evidence="1" id="KW-0732">Signal</keyword>
<reference evidence="2 3" key="1">
    <citation type="submission" date="2019-10" db="EMBL/GenBank/DDBJ databases">
        <authorList>
            <person name="Palmer J.M."/>
        </authorList>
    </citation>
    <scope>NUCLEOTIDE SEQUENCE [LARGE SCALE GENOMIC DNA]</scope>
    <source>
        <strain evidence="2 3">TWF506</strain>
    </source>
</reference>
<comment type="caution">
    <text evidence="2">The sequence shown here is derived from an EMBL/GenBank/DDBJ whole genome shotgun (WGS) entry which is preliminary data.</text>
</comment>
<evidence type="ECO:0000313" key="3">
    <source>
        <dbReference type="Proteomes" id="UP001307849"/>
    </source>
</evidence>
<organism evidence="2 3">
    <name type="scientific">Arthrobotrys conoides</name>
    <dbReference type="NCBI Taxonomy" id="74498"/>
    <lineage>
        <taxon>Eukaryota</taxon>
        <taxon>Fungi</taxon>
        <taxon>Dikarya</taxon>
        <taxon>Ascomycota</taxon>
        <taxon>Pezizomycotina</taxon>
        <taxon>Orbiliomycetes</taxon>
        <taxon>Orbiliales</taxon>
        <taxon>Orbiliaceae</taxon>
        <taxon>Arthrobotrys</taxon>
    </lineage>
</organism>
<dbReference type="Proteomes" id="UP001307849">
    <property type="component" value="Unassembled WGS sequence"/>
</dbReference>
<feature type="chain" id="PRO_5042810854" evidence="1">
    <location>
        <begin position="33"/>
        <end position="300"/>
    </location>
</feature>